<accession>A0A381SHA6</accession>
<evidence type="ECO:0000256" key="1">
    <source>
        <dbReference type="SAM" id="MobiDB-lite"/>
    </source>
</evidence>
<feature type="compositionally biased region" description="Polar residues" evidence="1">
    <location>
        <begin position="97"/>
        <end position="113"/>
    </location>
</feature>
<evidence type="ECO:0008006" key="3">
    <source>
        <dbReference type="Google" id="ProtNLM"/>
    </source>
</evidence>
<gene>
    <name evidence="2" type="ORF">METZ01_LOCUS56326</name>
</gene>
<evidence type="ECO:0000313" key="2">
    <source>
        <dbReference type="EMBL" id="SVA03472.1"/>
    </source>
</evidence>
<name>A0A381SHA6_9ZZZZ</name>
<dbReference type="InterPro" id="IPR018716">
    <property type="entry name" value="DUF2240"/>
</dbReference>
<dbReference type="AlphaFoldDB" id="A0A381SHA6"/>
<organism evidence="2">
    <name type="scientific">marine metagenome</name>
    <dbReference type="NCBI Taxonomy" id="408172"/>
    <lineage>
        <taxon>unclassified sequences</taxon>
        <taxon>metagenomes</taxon>
        <taxon>ecological metagenomes</taxon>
    </lineage>
</organism>
<sequence>MSEHRADQIARLLHASFHGAPDRGISKPDLARMWALELQWFSPEDSMGIADRLLEFGWLVEDEGSMMPNPHIEPLPPDLGWQPFSGSFTVIPAFVPPSTNDAPEPTQSESRPPQSKEQELPVEQSRQPLDRAEDSIQALIAHVARKSGLEQREVVRRAQRKRSALGPVTLWMAIALLAREQGLDMHEVLGIIES</sequence>
<dbReference type="EMBL" id="UINC01003114">
    <property type="protein sequence ID" value="SVA03472.1"/>
    <property type="molecule type" value="Genomic_DNA"/>
</dbReference>
<proteinExistence type="predicted"/>
<feature type="region of interest" description="Disordered" evidence="1">
    <location>
        <begin position="92"/>
        <end position="128"/>
    </location>
</feature>
<protein>
    <recommendedName>
        <fullName evidence="3">DUF2240 family protein</fullName>
    </recommendedName>
</protein>
<dbReference type="Pfam" id="PF09999">
    <property type="entry name" value="DUF2240"/>
    <property type="match status" value="1"/>
</dbReference>
<reference evidence="2" key="1">
    <citation type="submission" date="2018-05" db="EMBL/GenBank/DDBJ databases">
        <authorList>
            <person name="Lanie J.A."/>
            <person name="Ng W.-L."/>
            <person name="Kazmierczak K.M."/>
            <person name="Andrzejewski T.M."/>
            <person name="Davidsen T.M."/>
            <person name="Wayne K.J."/>
            <person name="Tettelin H."/>
            <person name="Glass J.I."/>
            <person name="Rusch D."/>
            <person name="Podicherti R."/>
            <person name="Tsui H.-C.T."/>
            <person name="Winkler M.E."/>
        </authorList>
    </citation>
    <scope>NUCLEOTIDE SEQUENCE</scope>
</reference>